<dbReference type="SUPFAM" id="SSF52518">
    <property type="entry name" value="Thiamin diphosphate-binding fold (THDP-binding)"/>
    <property type="match status" value="1"/>
</dbReference>
<dbReference type="InterPro" id="IPR002880">
    <property type="entry name" value="Pyrv_Fd/Flavodoxin_OxRdtase_N"/>
</dbReference>
<evidence type="ECO:0000259" key="3">
    <source>
        <dbReference type="Pfam" id="PF01855"/>
    </source>
</evidence>
<organism evidence="5 6">
    <name type="scientific">Ichthyobacterium seriolicida</name>
    <dbReference type="NCBI Taxonomy" id="242600"/>
    <lineage>
        <taxon>Bacteria</taxon>
        <taxon>Pseudomonadati</taxon>
        <taxon>Bacteroidota</taxon>
        <taxon>Flavobacteriia</taxon>
        <taxon>Flavobacteriales</taxon>
        <taxon>Ichthyobacteriaceae</taxon>
        <taxon>Ichthyobacterium</taxon>
    </lineage>
</organism>
<dbReference type="AlphaFoldDB" id="A0A1J1E337"/>
<dbReference type="FunFam" id="3.40.50.970:FF:000022">
    <property type="entry name" value="2-oxoglutarate ferredoxin oxidoreductase alpha subunit"/>
    <property type="match status" value="1"/>
</dbReference>
<dbReference type="Gene3D" id="3.40.920.10">
    <property type="entry name" value="Pyruvate-ferredoxin oxidoreductase, PFOR, domain III"/>
    <property type="match status" value="1"/>
</dbReference>
<dbReference type="GO" id="GO:0016903">
    <property type="term" value="F:oxidoreductase activity, acting on the aldehyde or oxo group of donors"/>
    <property type="evidence" value="ECO:0007669"/>
    <property type="project" value="InterPro"/>
</dbReference>
<gene>
    <name evidence="5" type="ORF">JBKA6_1368</name>
</gene>
<dbReference type="PANTHER" id="PTHR32154">
    <property type="entry name" value="PYRUVATE-FLAVODOXIN OXIDOREDUCTASE-RELATED"/>
    <property type="match status" value="1"/>
</dbReference>
<dbReference type="Proteomes" id="UP000243197">
    <property type="component" value="Chromosome"/>
</dbReference>
<evidence type="ECO:0000256" key="1">
    <source>
        <dbReference type="ARBA" id="ARBA00023002"/>
    </source>
</evidence>
<feature type="domain" description="Pyruvate/ketoisovalerate oxidoreductase catalytic" evidence="2">
    <location>
        <begin position="17"/>
        <end position="207"/>
    </location>
</feature>
<dbReference type="Pfam" id="PF01855">
    <property type="entry name" value="POR_N"/>
    <property type="match status" value="1"/>
</dbReference>
<dbReference type="KEGG" id="ise:JBKA6_1368"/>
<dbReference type="SUPFAM" id="SSF53323">
    <property type="entry name" value="Pyruvate-ferredoxin oxidoreductase, PFOR, domain III"/>
    <property type="match status" value="1"/>
</dbReference>
<feature type="domain" description="Pyruvate:ferredoxin oxidoreductase core" evidence="4">
    <location>
        <begin position="509"/>
        <end position="580"/>
    </location>
</feature>
<accession>A0A1J1E337</accession>
<dbReference type="InterPro" id="IPR022367">
    <property type="entry name" value="2-oxoacid/accept_OxRdtase_asu"/>
</dbReference>
<dbReference type="EMBL" id="AP014564">
    <property type="protein sequence ID" value="BAV95381.1"/>
    <property type="molecule type" value="Genomic_DNA"/>
</dbReference>
<dbReference type="InterPro" id="IPR033412">
    <property type="entry name" value="PFOR_II"/>
</dbReference>
<protein>
    <submittedName>
        <fullName evidence="5">2-oxoglutarate oxidoreductase, alpha subunit</fullName>
    </submittedName>
</protein>
<dbReference type="Gene3D" id="3.40.50.970">
    <property type="match status" value="1"/>
</dbReference>
<name>A0A1J1E337_9FLAO</name>
<dbReference type="InterPro" id="IPR029061">
    <property type="entry name" value="THDP-binding"/>
</dbReference>
<dbReference type="GO" id="GO:0006979">
    <property type="term" value="P:response to oxidative stress"/>
    <property type="evidence" value="ECO:0007669"/>
    <property type="project" value="TreeGrafter"/>
</dbReference>
<evidence type="ECO:0000259" key="4">
    <source>
        <dbReference type="Pfam" id="PF17147"/>
    </source>
</evidence>
<reference evidence="5 6" key="1">
    <citation type="submission" date="2014-03" db="EMBL/GenBank/DDBJ databases">
        <title>complete genome sequence of Flavobacteriaceae bacterium JBKA-6.</title>
        <authorList>
            <person name="Takano T."/>
            <person name="Nakamura Y."/>
            <person name="Takuma S."/>
            <person name="Yasuike M."/>
            <person name="Matsuyama T."/>
            <person name="Sakai T."/>
            <person name="Fujiwara A."/>
            <person name="Kimoto K."/>
            <person name="Fukuda Y."/>
            <person name="Kondo H."/>
            <person name="Hirono I."/>
            <person name="Nakayasu C."/>
        </authorList>
    </citation>
    <scope>NUCLEOTIDE SEQUENCE [LARGE SCALE GENOMIC DNA]</scope>
    <source>
        <strain evidence="5 6">JBKA-6</strain>
    </source>
</reference>
<dbReference type="CDD" id="cd07034">
    <property type="entry name" value="TPP_PYR_PFOR_IOR-alpha_like"/>
    <property type="match status" value="1"/>
</dbReference>
<dbReference type="PANTHER" id="PTHR32154:SF20">
    <property type="entry name" value="2-OXOGLUTARATE OXIDOREDUCTASE SUBUNIT KORA"/>
    <property type="match status" value="1"/>
</dbReference>
<dbReference type="Pfam" id="PF01558">
    <property type="entry name" value="POR"/>
    <property type="match status" value="1"/>
</dbReference>
<dbReference type="InterPro" id="IPR019752">
    <property type="entry name" value="Pyrv/ketoisovalerate_OxRed_cat"/>
</dbReference>
<dbReference type="NCBIfam" id="TIGR03710">
    <property type="entry name" value="OAFO_sf"/>
    <property type="match status" value="1"/>
</dbReference>
<dbReference type="InterPro" id="IPR009014">
    <property type="entry name" value="Transketo_C/PFOR_II"/>
</dbReference>
<evidence type="ECO:0000313" key="6">
    <source>
        <dbReference type="Proteomes" id="UP000243197"/>
    </source>
</evidence>
<dbReference type="InterPro" id="IPR002869">
    <property type="entry name" value="Pyrv_flavodox_OxRed_cen"/>
</dbReference>
<dbReference type="Pfam" id="PF17147">
    <property type="entry name" value="PFOR_II"/>
    <property type="match status" value="1"/>
</dbReference>
<feature type="domain" description="Pyruvate flavodoxin/ferredoxin oxidoreductase pyrimidine binding" evidence="3">
    <location>
        <begin position="256"/>
        <end position="458"/>
    </location>
</feature>
<dbReference type="OrthoDB" id="9794954at2"/>
<keyword evidence="6" id="KW-1185">Reference proteome</keyword>
<dbReference type="SUPFAM" id="SSF52922">
    <property type="entry name" value="TK C-terminal domain-like"/>
    <property type="match status" value="1"/>
</dbReference>
<dbReference type="RefSeq" id="WP_096687115.1">
    <property type="nucleotide sequence ID" value="NZ_AP014564.1"/>
</dbReference>
<proteinExistence type="predicted"/>
<evidence type="ECO:0000259" key="2">
    <source>
        <dbReference type="Pfam" id="PF01558"/>
    </source>
</evidence>
<keyword evidence="1" id="KW-0560">Oxidoreductase</keyword>
<evidence type="ECO:0000313" key="5">
    <source>
        <dbReference type="EMBL" id="BAV95381.1"/>
    </source>
</evidence>
<dbReference type="Gene3D" id="3.40.50.920">
    <property type="match status" value="1"/>
</dbReference>
<dbReference type="InterPro" id="IPR050722">
    <property type="entry name" value="Pyruvate:ferred/Flavod_OxRd"/>
</dbReference>
<sequence>MLIKKKKVTILFAGDSGDGMQFIGKEFADTVAASGNDLSTLQNFPAEIRAPAGTVDGVSGFQLTFGSSSVYSVEGKFDVLVLMNVAAYKSNIFRLKNRGLIIANTSGFNKKNLRLCGYEDDENPLDDDKLDYKIYKIDIDKITQKILEETSLSKKDSFKIKNMFVLGFVYWMYGKQIDHTIDFFNSKFKGQPDILKANIRALEAGYNYGNTVEVVEYRFQVDQASRERGLYRNITGNEAISIGLIAATYKSGLDLFYSSYPITPASEILHFLSKRKNFNVKTFQAEDELAAICAIIGASFGGAFGATASSGPGISLKIEAMGLAVMLELPILVINVQRAGPSTGLPTKIEQSDLLQAMYGRNGEAPIPIIAAKSPSDCFDATYEAVKIAVEFMTPVLLLSDGYIANASEPWLCPDQEKLKVINSSIKQHDPSKKFSPYSRDENLVRDWLVPGTPGGEHRIGSLEKDIETGNVSYDSDNHHSMIKIREAKINNIAKYIPLQDIDNNKVTAKILLLGWGSTYGTIKTTITQLEEEGIDQIAHIHIRYIFPFPPNLGELLKNYEKIIVPEINNGQLSKLIRDNYLIDTIAFNRIKGIPIEIEELKDEIKRHL</sequence>